<dbReference type="Gene3D" id="3.40.50.720">
    <property type="entry name" value="NAD(P)-binding Rossmann-like Domain"/>
    <property type="match status" value="1"/>
</dbReference>
<evidence type="ECO:0000256" key="1">
    <source>
        <dbReference type="ARBA" id="ARBA00023002"/>
    </source>
</evidence>
<reference evidence="2 3" key="1">
    <citation type="submission" date="2020-12" db="EMBL/GenBank/DDBJ databases">
        <authorList>
            <person name="Shan Y."/>
        </authorList>
    </citation>
    <scope>NUCLEOTIDE SEQUENCE [LARGE SCALE GENOMIC DNA]</scope>
    <source>
        <strain evidence="3">csc3.9</strain>
    </source>
</reference>
<dbReference type="SUPFAM" id="SSF51735">
    <property type="entry name" value="NAD(P)-binding Rossmann-fold domains"/>
    <property type="match status" value="1"/>
</dbReference>
<proteinExistence type="predicted"/>
<dbReference type="KEGG" id="snan:I6N98_18255"/>
<dbReference type="NCBIfam" id="NF004846">
    <property type="entry name" value="PRK06197.1"/>
    <property type="match status" value="1"/>
</dbReference>
<sequence length="299" mass="32336">MGFTENDLTDQSGKTFLITGANTGLGYETARALALKGGQVWLACRSEQKAQAAMDRIKTLAPNAQLGFVALDLGDLEQVAQAAEHIKSLGKLDVLINNAGLMTPPLGHTAQGFESQMGVNHLGHFALVGRLADKLLADDTRIVVLSSLAHTGGVIDWDDLHANRRYSAMKRYQASKLANMMFGLELERRLRKQHTQAKCVICHPGIAATELMRHMPLPIEKLATPALKLLFNSSAAGAWPTLLAATEDIEGGSYWGPTGIRETRGKAGPARIARRALKEDQAKRLWDLSVELTGVNPGL</sequence>
<dbReference type="PANTHER" id="PTHR43157:SF31">
    <property type="entry name" value="PHOSPHATIDYLINOSITOL-GLYCAN BIOSYNTHESIS CLASS F PROTEIN"/>
    <property type="match status" value="1"/>
</dbReference>
<evidence type="ECO:0000313" key="3">
    <source>
        <dbReference type="Proteomes" id="UP000596063"/>
    </source>
</evidence>
<gene>
    <name evidence="2" type="ORF">I6N98_18255</name>
</gene>
<organism evidence="2 3">
    <name type="scientific">Spongiibacter nanhainus</name>
    <dbReference type="NCBI Taxonomy" id="2794344"/>
    <lineage>
        <taxon>Bacteria</taxon>
        <taxon>Pseudomonadati</taxon>
        <taxon>Pseudomonadota</taxon>
        <taxon>Gammaproteobacteria</taxon>
        <taxon>Cellvibrionales</taxon>
        <taxon>Spongiibacteraceae</taxon>
        <taxon>Spongiibacter</taxon>
    </lineage>
</organism>
<dbReference type="GO" id="GO:0016491">
    <property type="term" value="F:oxidoreductase activity"/>
    <property type="evidence" value="ECO:0007669"/>
    <property type="project" value="UniProtKB-KW"/>
</dbReference>
<protein>
    <submittedName>
        <fullName evidence="2">SDR family NAD(P)-dependent oxidoreductase</fullName>
    </submittedName>
</protein>
<keyword evidence="3" id="KW-1185">Reference proteome</keyword>
<dbReference type="EMBL" id="CP066167">
    <property type="protein sequence ID" value="QQD18251.1"/>
    <property type="molecule type" value="Genomic_DNA"/>
</dbReference>
<accession>A0A7T4R0N3</accession>
<dbReference type="InterPro" id="IPR036291">
    <property type="entry name" value="NAD(P)-bd_dom_sf"/>
</dbReference>
<evidence type="ECO:0000313" key="2">
    <source>
        <dbReference type="EMBL" id="QQD18251.1"/>
    </source>
</evidence>
<dbReference type="Proteomes" id="UP000596063">
    <property type="component" value="Chromosome"/>
</dbReference>
<dbReference type="CDD" id="cd05327">
    <property type="entry name" value="retinol-DH_like_SDR_c_like"/>
    <property type="match status" value="1"/>
</dbReference>
<dbReference type="Pfam" id="PF00106">
    <property type="entry name" value="adh_short"/>
    <property type="match status" value="1"/>
</dbReference>
<dbReference type="InterPro" id="IPR002347">
    <property type="entry name" value="SDR_fam"/>
</dbReference>
<dbReference type="PRINTS" id="PR00081">
    <property type="entry name" value="GDHRDH"/>
</dbReference>
<dbReference type="RefSeq" id="WP_198569749.1">
    <property type="nucleotide sequence ID" value="NZ_CP066167.1"/>
</dbReference>
<dbReference type="AlphaFoldDB" id="A0A7T4R0N3"/>
<keyword evidence="1" id="KW-0560">Oxidoreductase</keyword>
<name>A0A7T4R0N3_9GAMM</name>
<dbReference type="PANTHER" id="PTHR43157">
    <property type="entry name" value="PHOSPHATIDYLINOSITOL-GLYCAN BIOSYNTHESIS CLASS F PROTEIN-RELATED"/>
    <property type="match status" value="1"/>
</dbReference>